<dbReference type="Proteomes" id="UP000315037">
    <property type="component" value="Unassembled WGS sequence"/>
</dbReference>
<gene>
    <name evidence="1" type="ORF">E3202_01080</name>
</gene>
<evidence type="ECO:0000313" key="2">
    <source>
        <dbReference type="Proteomes" id="UP000315037"/>
    </source>
</evidence>
<accession>A0A506UQH2</accession>
<dbReference type="AlphaFoldDB" id="A0A506UQH2"/>
<organism evidence="1 2">
    <name type="scientific">Oecophyllibacter saccharovorans</name>
    <dbReference type="NCBI Taxonomy" id="2558360"/>
    <lineage>
        <taxon>Bacteria</taxon>
        <taxon>Pseudomonadati</taxon>
        <taxon>Pseudomonadota</taxon>
        <taxon>Alphaproteobacteria</taxon>
        <taxon>Acetobacterales</taxon>
        <taxon>Acetobacteraceae</taxon>
        <taxon>Oecophyllibacter</taxon>
    </lineage>
</organism>
<evidence type="ECO:0000313" key="1">
    <source>
        <dbReference type="EMBL" id="TPW35598.1"/>
    </source>
</evidence>
<sequence length="248" mass="28290">MRKENLVDLNWPDFFMARLESLAKNLNGFIENIPNQEENIKLASCPISKEMDALCVLGGMSKIDLELIGFPLPIAAYSGHGGGYGSNWTHNEIVKDVLEKTLEKIECAISIQKELRNFYGNGHGEDYIISSLPKKDHEEVLDLLKTLRDTILGDKDLSISFKIALLRKIDQFEKIWIQEKSSFDFVLDKISEITLWLGQQARNLEPAINIVDKITRIVYRFSPHAEPSLLEAPTKPRLIEHNKDDQEI</sequence>
<dbReference type="EMBL" id="SORZ01000001">
    <property type="protein sequence ID" value="TPW35598.1"/>
    <property type="molecule type" value="Genomic_DNA"/>
</dbReference>
<dbReference type="RefSeq" id="WP_194149524.1">
    <property type="nucleotide sequence ID" value="NZ_SORZ01000001.1"/>
</dbReference>
<protein>
    <submittedName>
        <fullName evidence="1">Uncharacterized protein</fullName>
    </submittedName>
</protein>
<comment type="caution">
    <text evidence="1">The sequence shown here is derived from an EMBL/GenBank/DDBJ whole genome shotgun (WGS) entry which is preliminary data.</text>
</comment>
<reference evidence="1 2" key="1">
    <citation type="submission" date="2019-03" db="EMBL/GenBank/DDBJ databases">
        <title>The complete genome sequence of Neokomagataea sp. Jb2 NBRC113641.</title>
        <authorList>
            <person name="Chua K.-O."/>
            <person name="Chan K.-G."/>
            <person name="See-Too W.-S."/>
        </authorList>
    </citation>
    <scope>NUCLEOTIDE SEQUENCE [LARGE SCALE GENOMIC DNA]</scope>
    <source>
        <strain evidence="1 2">Jb2</strain>
    </source>
</reference>
<name>A0A506UQH2_9PROT</name>
<keyword evidence="2" id="KW-1185">Reference proteome</keyword>
<proteinExistence type="predicted"/>